<keyword evidence="5" id="KW-1185">Reference proteome</keyword>
<dbReference type="Gene3D" id="3.10.20.10">
    <property type="match status" value="1"/>
</dbReference>
<evidence type="ECO:0000256" key="2">
    <source>
        <dbReference type="ARBA" id="ARBA00023150"/>
    </source>
</evidence>
<comment type="function">
    <text evidence="3">Required for formate dehydrogenase (FDH) activity. Acts as a sulfur carrier protein that transfers sulfur from IscS to the molybdenum cofactor prior to its insertion into FDH.</text>
</comment>
<dbReference type="Proteomes" id="UP000076925">
    <property type="component" value="Unassembled WGS sequence"/>
</dbReference>
<dbReference type="EMBL" id="ANNX02000020">
    <property type="protein sequence ID" value="KYC41867.1"/>
    <property type="molecule type" value="Genomic_DNA"/>
</dbReference>
<dbReference type="GO" id="GO:0006777">
    <property type="term" value="P:Mo-molybdopterin cofactor biosynthetic process"/>
    <property type="evidence" value="ECO:0007669"/>
    <property type="project" value="UniProtKB-UniRule"/>
</dbReference>
<dbReference type="NCBIfam" id="NF001943">
    <property type="entry name" value="PRK00724.1-2"/>
    <property type="match status" value="1"/>
</dbReference>
<sequence length="275" mass="29915">MPTRSKTKATVWLIENGKVRSRSDELATEEPLEIRLAFPRQTVAVTMRTPGADFELAAGFLYSEGVISCREDIQRISYCLDNLVDGEQRYNIVNITLREGLNPDLQPLQRHFYTTSACGVCGKASLEALRLRNYPPIPAGLTVTPDIIYTLPNKLRAAQSVFDATGGLHAAALFDTQGQLLTIHEDVGRHNALDKLIGSALLNGQLPLNDRIVMVSGRSSFEILQKSTAAGVPIVCSVSAPSSLAVSIAKEFGIALIGFLRGEKFNVYTGLERIG</sequence>
<dbReference type="OrthoDB" id="9782042at2"/>
<keyword evidence="1 3" id="KW-0963">Cytoplasm</keyword>
<dbReference type="PANTHER" id="PTHR30592">
    <property type="entry name" value="FORMATE DEHYDROGENASE"/>
    <property type="match status" value="1"/>
</dbReference>
<dbReference type="HAMAP" id="MF_00187">
    <property type="entry name" value="FdhD"/>
    <property type="match status" value="1"/>
</dbReference>
<dbReference type="Pfam" id="PF02634">
    <property type="entry name" value="FdhD-NarQ"/>
    <property type="match status" value="1"/>
</dbReference>
<feature type="active site" description="Cysteine persulfide intermediate" evidence="3">
    <location>
        <position position="118"/>
    </location>
</feature>
<gene>
    <name evidence="3" type="primary">fdhD</name>
    <name evidence="4" type="ORF">WA1_17760</name>
</gene>
<organism evidence="4 5">
    <name type="scientific">Scytonema hofmannii PCC 7110</name>
    <dbReference type="NCBI Taxonomy" id="128403"/>
    <lineage>
        <taxon>Bacteria</taxon>
        <taxon>Bacillati</taxon>
        <taxon>Cyanobacteriota</taxon>
        <taxon>Cyanophyceae</taxon>
        <taxon>Nostocales</taxon>
        <taxon>Scytonemataceae</taxon>
        <taxon>Scytonema</taxon>
    </lineage>
</organism>
<accession>A0A139XAY2</accession>
<evidence type="ECO:0000256" key="3">
    <source>
        <dbReference type="HAMAP-Rule" id="MF_00187"/>
    </source>
</evidence>
<keyword evidence="2 3" id="KW-0501">Molybdenum cofactor biosynthesis</keyword>
<feature type="binding site" evidence="3">
    <location>
        <begin position="259"/>
        <end position="264"/>
    </location>
    <ligand>
        <name>Mo-bis(molybdopterin guanine dinucleotide)</name>
        <dbReference type="ChEBI" id="CHEBI:60539"/>
    </ligand>
</feature>
<comment type="caution">
    <text evidence="4">The sequence shown here is derived from an EMBL/GenBank/DDBJ whole genome shotgun (WGS) entry which is preliminary data.</text>
</comment>
<dbReference type="GO" id="GO:0005737">
    <property type="term" value="C:cytoplasm"/>
    <property type="evidence" value="ECO:0007669"/>
    <property type="project" value="UniProtKB-SubCell"/>
</dbReference>
<dbReference type="PANTHER" id="PTHR30592:SF1">
    <property type="entry name" value="SULFUR CARRIER PROTEIN FDHD"/>
    <property type="match status" value="1"/>
</dbReference>
<dbReference type="NCBIfam" id="TIGR00129">
    <property type="entry name" value="fdhD_narQ"/>
    <property type="match status" value="1"/>
</dbReference>
<dbReference type="PIRSF" id="PIRSF015626">
    <property type="entry name" value="FdhD"/>
    <property type="match status" value="1"/>
</dbReference>
<comment type="subcellular location">
    <subcellularLocation>
        <location evidence="3">Cytoplasm</location>
    </subcellularLocation>
</comment>
<protein>
    <recommendedName>
        <fullName evidence="3">Sulfur carrier protein FdhD</fullName>
    </recommendedName>
</protein>
<dbReference type="RefSeq" id="WP_017746275.1">
    <property type="nucleotide sequence ID" value="NZ_KQ976354.1"/>
</dbReference>
<evidence type="ECO:0000256" key="1">
    <source>
        <dbReference type="ARBA" id="ARBA00022490"/>
    </source>
</evidence>
<dbReference type="GO" id="GO:0016783">
    <property type="term" value="F:sulfurtransferase activity"/>
    <property type="evidence" value="ECO:0007669"/>
    <property type="project" value="InterPro"/>
</dbReference>
<dbReference type="STRING" id="128403.WA1_17760"/>
<reference evidence="4 5" key="1">
    <citation type="journal article" date="2013" name="Genome Biol. Evol.">
        <title>Genomes of Stigonematalean cyanobacteria (subsection V) and the evolution of oxygenic photosynthesis from prokaryotes to plastids.</title>
        <authorList>
            <person name="Dagan T."/>
            <person name="Roettger M."/>
            <person name="Stucken K."/>
            <person name="Landan G."/>
            <person name="Koch R."/>
            <person name="Major P."/>
            <person name="Gould S.B."/>
            <person name="Goremykin V.V."/>
            <person name="Rippka R."/>
            <person name="Tandeau de Marsac N."/>
            <person name="Gugger M."/>
            <person name="Lockhart P.J."/>
            <person name="Allen J.F."/>
            <person name="Brune I."/>
            <person name="Maus I."/>
            <person name="Puhler A."/>
            <person name="Martin W.F."/>
        </authorList>
    </citation>
    <scope>NUCLEOTIDE SEQUENCE [LARGE SCALE GENOMIC DNA]</scope>
    <source>
        <strain evidence="4 5">PCC 7110</strain>
    </source>
</reference>
<dbReference type="Gene3D" id="3.40.140.10">
    <property type="entry name" value="Cytidine Deaminase, domain 2"/>
    <property type="match status" value="1"/>
</dbReference>
<evidence type="ECO:0000313" key="4">
    <source>
        <dbReference type="EMBL" id="KYC41867.1"/>
    </source>
</evidence>
<dbReference type="GO" id="GO:0097163">
    <property type="term" value="F:sulfur carrier activity"/>
    <property type="evidence" value="ECO:0007669"/>
    <property type="project" value="UniProtKB-UniRule"/>
</dbReference>
<comment type="similarity">
    <text evidence="3">Belongs to the FdhD family.</text>
</comment>
<dbReference type="InterPro" id="IPR003786">
    <property type="entry name" value="FdhD"/>
</dbReference>
<proteinExistence type="inferred from homology"/>
<evidence type="ECO:0000313" key="5">
    <source>
        <dbReference type="Proteomes" id="UP000076925"/>
    </source>
</evidence>
<dbReference type="InterPro" id="IPR016193">
    <property type="entry name" value="Cytidine_deaminase-like"/>
</dbReference>
<dbReference type="AlphaFoldDB" id="A0A139XAY2"/>
<dbReference type="SUPFAM" id="SSF53927">
    <property type="entry name" value="Cytidine deaminase-like"/>
    <property type="match status" value="1"/>
</dbReference>
<name>A0A139XAY2_9CYAN</name>